<comment type="caution">
    <text evidence="1">The sequence shown here is derived from an EMBL/GenBank/DDBJ whole genome shotgun (WGS) entry which is preliminary data.</text>
</comment>
<accession>A0AAW1K2S1</accession>
<evidence type="ECO:0000313" key="1">
    <source>
        <dbReference type="EMBL" id="KAK9712096.1"/>
    </source>
</evidence>
<dbReference type="Proteomes" id="UP001458880">
    <property type="component" value="Unassembled WGS sequence"/>
</dbReference>
<sequence length="73" mass="8587">MSCWIFLARSVGECNKSVSVYPNYLERYWIHPPFFRKSRWTAKWQTTFIYLAIISIMPRETTATNLPAISISP</sequence>
<keyword evidence="2" id="KW-1185">Reference proteome</keyword>
<protein>
    <submittedName>
        <fullName evidence="1">Uncharacterized protein</fullName>
    </submittedName>
</protein>
<dbReference type="AlphaFoldDB" id="A0AAW1K2S1"/>
<dbReference type="EMBL" id="JASPKY010000268">
    <property type="protein sequence ID" value="KAK9712096.1"/>
    <property type="molecule type" value="Genomic_DNA"/>
</dbReference>
<proteinExistence type="predicted"/>
<evidence type="ECO:0000313" key="2">
    <source>
        <dbReference type="Proteomes" id="UP001458880"/>
    </source>
</evidence>
<gene>
    <name evidence="1" type="ORF">QE152_g25065</name>
</gene>
<name>A0AAW1K2S1_POPJA</name>
<organism evidence="1 2">
    <name type="scientific">Popillia japonica</name>
    <name type="common">Japanese beetle</name>
    <dbReference type="NCBI Taxonomy" id="7064"/>
    <lineage>
        <taxon>Eukaryota</taxon>
        <taxon>Metazoa</taxon>
        <taxon>Ecdysozoa</taxon>
        <taxon>Arthropoda</taxon>
        <taxon>Hexapoda</taxon>
        <taxon>Insecta</taxon>
        <taxon>Pterygota</taxon>
        <taxon>Neoptera</taxon>
        <taxon>Endopterygota</taxon>
        <taxon>Coleoptera</taxon>
        <taxon>Polyphaga</taxon>
        <taxon>Scarabaeiformia</taxon>
        <taxon>Scarabaeidae</taxon>
        <taxon>Rutelinae</taxon>
        <taxon>Popillia</taxon>
    </lineage>
</organism>
<reference evidence="1 2" key="1">
    <citation type="journal article" date="2024" name="BMC Genomics">
        <title>De novo assembly and annotation of Popillia japonica's genome with initial clues to its potential as an invasive pest.</title>
        <authorList>
            <person name="Cucini C."/>
            <person name="Boschi S."/>
            <person name="Funari R."/>
            <person name="Cardaioli E."/>
            <person name="Iannotti N."/>
            <person name="Marturano G."/>
            <person name="Paoli F."/>
            <person name="Bruttini M."/>
            <person name="Carapelli A."/>
            <person name="Frati F."/>
            <person name="Nardi F."/>
        </authorList>
    </citation>
    <scope>NUCLEOTIDE SEQUENCE [LARGE SCALE GENOMIC DNA]</scope>
    <source>
        <strain evidence="1">DMR45628</strain>
    </source>
</reference>